<organism evidence="1">
    <name type="scientific">Anguilla anguilla</name>
    <name type="common">European freshwater eel</name>
    <name type="synonym">Muraena anguilla</name>
    <dbReference type="NCBI Taxonomy" id="7936"/>
    <lineage>
        <taxon>Eukaryota</taxon>
        <taxon>Metazoa</taxon>
        <taxon>Chordata</taxon>
        <taxon>Craniata</taxon>
        <taxon>Vertebrata</taxon>
        <taxon>Euteleostomi</taxon>
        <taxon>Actinopterygii</taxon>
        <taxon>Neopterygii</taxon>
        <taxon>Teleostei</taxon>
        <taxon>Anguilliformes</taxon>
        <taxon>Anguillidae</taxon>
        <taxon>Anguilla</taxon>
    </lineage>
</organism>
<name>A0A0E9WGS3_ANGAN</name>
<dbReference type="AlphaFoldDB" id="A0A0E9WGS3"/>
<proteinExistence type="predicted"/>
<dbReference type="EMBL" id="GBXM01018983">
    <property type="protein sequence ID" value="JAH89594.1"/>
    <property type="molecule type" value="Transcribed_RNA"/>
</dbReference>
<evidence type="ECO:0000313" key="1">
    <source>
        <dbReference type="EMBL" id="JAH89594.1"/>
    </source>
</evidence>
<reference evidence="1" key="2">
    <citation type="journal article" date="2015" name="Fish Shellfish Immunol.">
        <title>Early steps in the European eel (Anguilla anguilla)-Vibrio vulnificus interaction in the gills: Role of the RtxA13 toxin.</title>
        <authorList>
            <person name="Callol A."/>
            <person name="Pajuelo D."/>
            <person name="Ebbesson L."/>
            <person name="Teles M."/>
            <person name="MacKenzie S."/>
            <person name="Amaro C."/>
        </authorList>
    </citation>
    <scope>NUCLEOTIDE SEQUENCE</scope>
</reference>
<accession>A0A0E9WGS3</accession>
<sequence>MLGLTNPKPDTIQIGSFICKGLNVSMAKMSLFTETICTVKSVREVKHCIITPCSAVTFTILYIQETGFAPPTLTS</sequence>
<protein>
    <submittedName>
        <fullName evidence="1">Uncharacterized protein</fullName>
    </submittedName>
</protein>
<reference evidence="1" key="1">
    <citation type="submission" date="2014-11" db="EMBL/GenBank/DDBJ databases">
        <authorList>
            <person name="Amaro Gonzalez C."/>
        </authorList>
    </citation>
    <scope>NUCLEOTIDE SEQUENCE</scope>
</reference>